<feature type="region of interest" description="Disordered" evidence="1">
    <location>
        <begin position="245"/>
        <end position="272"/>
    </location>
</feature>
<keyword evidence="4" id="KW-1185">Reference proteome</keyword>
<evidence type="ECO:0000313" key="3">
    <source>
        <dbReference type="EMBL" id="KAJ7371185.1"/>
    </source>
</evidence>
<dbReference type="Pfam" id="PF07834">
    <property type="entry name" value="RanGAP1_C"/>
    <property type="match status" value="2"/>
</dbReference>
<proteinExistence type="predicted"/>
<dbReference type="InterPro" id="IPR036720">
    <property type="entry name" value="RanGAP1_C_sf"/>
</dbReference>
<feature type="compositionally biased region" description="Polar residues" evidence="1">
    <location>
        <begin position="9"/>
        <end position="20"/>
    </location>
</feature>
<dbReference type="AlphaFoldDB" id="A0A9W9YXI7"/>
<dbReference type="Gene3D" id="1.25.40.200">
    <property type="entry name" value="Ran-GTPase activating protein 1, C-terminal domain"/>
    <property type="match status" value="2"/>
</dbReference>
<dbReference type="OrthoDB" id="424503at2759"/>
<dbReference type="Proteomes" id="UP001163046">
    <property type="component" value="Unassembled WGS sequence"/>
</dbReference>
<evidence type="ECO:0000256" key="1">
    <source>
        <dbReference type="SAM" id="MobiDB-lite"/>
    </source>
</evidence>
<feature type="domain" description="Ran-GTPase activating protein 1 C-terminal" evidence="2">
    <location>
        <begin position="517"/>
        <end position="602"/>
    </location>
</feature>
<evidence type="ECO:0000259" key="2">
    <source>
        <dbReference type="Pfam" id="PF07834"/>
    </source>
</evidence>
<dbReference type="GO" id="GO:0005096">
    <property type="term" value="F:GTPase activator activity"/>
    <property type="evidence" value="ECO:0007669"/>
    <property type="project" value="InterPro"/>
</dbReference>
<dbReference type="InterPro" id="IPR009109">
    <property type="entry name" value="Ran_GTPase_activating_1_C"/>
</dbReference>
<dbReference type="SUPFAM" id="SSF69099">
    <property type="entry name" value="Ran-GTPase activating protein 1 (RanGAP1), C-terminal domain"/>
    <property type="match status" value="2"/>
</dbReference>
<dbReference type="EMBL" id="MU826850">
    <property type="protein sequence ID" value="KAJ7371185.1"/>
    <property type="molecule type" value="Genomic_DNA"/>
</dbReference>
<dbReference type="GO" id="GO:0007165">
    <property type="term" value="P:signal transduction"/>
    <property type="evidence" value="ECO:0007669"/>
    <property type="project" value="InterPro"/>
</dbReference>
<organism evidence="3 4">
    <name type="scientific">Desmophyllum pertusum</name>
    <dbReference type="NCBI Taxonomy" id="174260"/>
    <lineage>
        <taxon>Eukaryota</taxon>
        <taxon>Metazoa</taxon>
        <taxon>Cnidaria</taxon>
        <taxon>Anthozoa</taxon>
        <taxon>Hexacorallia</taxon>
        <taxon>Scleractinia</taxon>
        <taxon>Caryophylliina</taxon>
        <taxon>Caryophylliidae</taxon>
        <taxon>Desmophyllum</taxon>
    </lineage>
</organism>
<protein>
    <submittedName>
        <fullName evidence="3">Ran GTPase-activating protein 1</fullName>
    </submittedName>
</protein>
<comment type="caution">
    <text evidence="3">The sequence shown here is derived from an EMBL/GenBank/DDBJ whole genome shotgun (WGS) entry which is preliminary data.</text>
</comment>
<sequence>MLNPRDNKSTLQNPCDNSSTLQNPCDNNSTLQNPCDNSSTLQNPCDNNSTLQNPCDNSTLQNPCDNNSTLQNPCDNNSTLQNPCDNSTLRTRVTTAQHCRTRVTTTQHCRTRVTTTQHCKNPCDNSSTLQNPCDNNSTLQNPCDNDSTLQNPCDDNSTLQNPCDNNSTLQNPCDNNSTLQNPCDNSTLQNPCDNSSTLQNPCDNNSTLQNPCDNNSNIAKPNPCDNNSTLQNPCDNDSTLQNPCDDNSTLQNPCDNKSTLQNPYDNNSTLQNPEQKLTDINTDAYEGCLKKLNKLLTLGDSGKLNDDLYEFESAFVEDNVDDYLSCLDDVIGMKSSPVSFAEDVFEIFSQNSNIFISCLKQRGALFSTLLSKLLSIDGPWMADKIAKIFLQVCVALENDQRLLLSCAGSVMRRGLSHQHCNAVALGTCILVRMGLLKQEDEVDIVRNLKGPLLALELLCAEEYFPRDLAAIFASFLCKPTPKLFGLDQLRLRALASAVTREVLPTSAQEAAGSGNSFKRICDVAAGEDSQLFLKCVDALFSRAFVTLRCDAWPIGESILIYLGLLKSEFHIETVRNLNYALKLLHHMVMQSYFPPQLKPLLVSSCKNRIQL</sequence>
<reference evidence="3" key="1">
    <citation type="submission" date="2023-01" db="EMBL/GenBank/DDBJ databases">
        <title>Genome assembly of the deep-sea coral Lophelia pertusa.</title>
        <authorList>
            <person name="Herrera S."/>
            <person name="Cordes E."/>
        </authorList>
    </citation>
    <scope>NUCLEOTIDE SEQUENCE</scope>
    <source>
        <strain evidence="3">USNM1676648</strain>
        <tissue evidence="3">Polyp</tissue>
    </source>
</reference>
<accession>A0A9W9YXI7</accession>
<gene>
    <name evidence="3" type="primary">RANGAP1_2</name>
    <name evidence="3" type="ORF">OS493_027295</name>
</gene>
<name>A0A9W9YXI7_9CNID</name>
<evidence type="ECO:0000313" key="4">
    <source>
        <dbReference type="Proteomes" id="UP001163046"/>
    </source>
</evidence>
<feature type="region of interest" description="Disordered" evidence="1">
    <location>
        <begin position="1"/>
        <end position="20"/>
    </location>
</feature>
<feature type="domain" description="Ran-GTPase activating protein 1 C-terminal" evidence="2">
    <location>
        <begin position="382"/>
        <end position="481"/>
    </location>
</feature>